<feature type="region of interest" description="Disordered" evidence="2">
    <location>
        <begin position="937"/>
        <end position="959"/>
    </location>
</feature>
<keyword evidence="1" id="KW-0862">Zinc</keyword>
<dbReference type="OrthoDB" id="8006889at2759"/>
<feature type="compositionally biased region" description="Low complexity" evidence="2">
    <location>
        <begin position="739"/>
        <end position="755"/>
    </location>
</feature>
<proteinExistence type="predicted"/>
<feature type="compositionally biased region" description="Acidic residues" evidence="2">
    <location>
        <begin position="675"/>
        <end position="684"/>
    </location>
</feature>
<reference evidence="4 5" key="1">
    <citation type="submission" date="2020-02" db="EMBL/GenBank/DDBJ databases">
        <authorList>
            <person name="Ferguson B K."/>
        </authorList>
    </citation>
    <scope>NUCLEOTIDE SEQUENCE [LARGE SCALE GENOMIC DNA]</scope>
</reference>
<gene>
    <name evidence="4" type="ORF">TBRA_LOCUS5448</name>
</gene>
<feature type="region of interest" description="Disordered" evidence="2">
    <location>
        <begin position="1045"/>
        <end position="1077"/>
    </location>
</feature>
<keyword evidence="5" id="KW-1185">Reference proteome</keyword>
<dbReference type="GO" id="GO:0008270">
    <property type="term" value="F:zinc ion binding"/>
    <property type="evidence" value="ECO:0007669"/>
    <property type="project" value="UniProtKB-KW"/>
</dbReference>
<dbReference type="InterPro" id="IPR036875">
    <property type="entry name" value="Znf_CCHC_sf"/>
</dbReference>
<dbReference type="EMBL" id="CADCXV010000714">
    <property type="protein sequence ID" value="CAB0033547.1"/>
    <property type="molecule type" value="Genomic_DNA"/>
</dbReference>
<feature type="region of interest" description="Disordered" evidence="2">
    <location>
        <begin position="103"/>
        <end position="170"/>
    </location>
</feature>
<feature type="region of interest" description="Disordered" evidence="2">
    <location>
        <begin position="673"/>
        <end position="697"/>
    </location>
</feature>
<feature type="domain" description="CCHC-type" evidence="3">
    <location>
        <begin position="565"/>
        <end position="580"/>
    </location>
</feature>
<feature type="compositionally biased region" description="Basic and acidic residues" evidence="2">
    <location>
        <begin position="114"/>
        <end position="165"/>
    </location>
</feature>
<dbReference type="GO" id="GO:0003676">
    <property type="term" value="F:nucleic acid binding"/>
    <property type="evidence" value="ECO:0007669"/>
    <property type="project" value="InterPro"/>
</dbReference>
<evidence type="ECO:0000256" key="1">
    <source>
        <dbReference type="PROSITE-ProRule" id="PRU00047"/>
    </source>
</evidence>
<organism evidence="4 5">
    <name type="scientific">Trichogramma brassicae</name>
    <dbReference type="NCBI Taxonomy" id="86971"/>
    <lineage>
        <taxon>Eukaryota</taxon>
        <taxon>Metazoa</taxon>
        <taxon>Ecdysozoa</taxon>
        <taxon>Arthropoda</taxon>
        <taxon>Hexapoda</taxon>
        <taxon>Insecta</taxon>
        <taxon>Pterygota</taxon>
        <taxon>Neoptera</taxon>
        <taxon>Endopterygota</taxon>
        <taxon>Hymenoptera</taxon>
        <taxon>Apocrita</taxon>
        <taxon>Proctotrupomorpha</taxon>
        <taxon>Chalcidoidea</taxon>
        <taxon>Trichogrammatidae</taxon>
        <taxon>Trichogramma</taxon>
    </lineage>
</organism>
<evidence type="ECO:0000259" key="3">
    <source>
        <dbReference type="PROSITE" id="PS50158"/>
    </source>
</evidence>
<feature type="region of interest" description="Disordered" evidence="2">
    <location>
        <begin position="226"/>
        <end position="321"/>
    </location>
</feature>
<feature type="compositionally biased region" description="Polar residues" evidence="2">
    <location>
        <begin position="1047"/>
        <end position="1061"/>
    </location>
</feature>
<evidence type="ECO:0000256" key="2">
    <source>
        <dbReference type="SAM" id="MobiDB-lite"/>
    </source>
</evidence>
<dbReference type="Proteomes" id="UP000479190">
    <property type="component" value="Unassembled WGS sequence"/>
</dbReference>
<dbReference type="PROSITE" id="PS50158">
    <property type="entry name" value="ZF_CCHC"/>
    <property type="match status" value="1"/>
</dbReference>
<dbReference type="AlphaFoldDB" id="A0A6H5IDN6"/>
<feature type="region of interest" description="Disordered" evidence="2">
    <location>
        <begin position="726"/>
        <end position="783"/>
    </location>
</feature>
<protein>
    <recommendedName>
        <fullName evidence="3">CCHC-type domain-containing protein</fullName>
    </recommendedName>
</protein>
<sequence length="1077" mass="120497">MNGLNVDDDVNKLRDRLTRFEIRTRFGDDKAMWDPVQDVASQRPAGSVASNNQAAVEATPLASSPNKLGNNFRQWRNMHNMSESSSLMDTVIDNNAERACRVAEEESAESVTESELRDRVEDRVHTEQQRALESSNEGRSESVNREEIVNSSEREEQIAPNEFERGPAAGATSTVRRVAFVNDSNAVNRNKADRATVSGVDGATPAAFVTARSQLYQSEILGAGGNAREGANEHRAGDATGSRGSDDARGSRGLDTGTVTGGRGRTESRELRGNTGSRTGLRERGGSLTRYENSRYGAGASGWSSVPDSMRGERRNSMSNSAWNGSLGFNSTLARERNTCDLYRQWGLVFCDAGNPEMFITRLMTCAGRLSLDDICRTLPAVLDMEACAWLEREEREWETLDDMAEAFRLQYCDEGTQQCLRQEIEARTQGPKEEISVFLLKIRLLLDQLKPPLCLSEQIDRAYRNSHPSYRRAFSREQCVSFREFQKLGKLEELKRRQELAYREPPKSDNVMFRNAAYVEPEESRERSVAAVVIASVEEKEKEKVKEKEKDNKSEHQKPDKEVRCYRCQKRGHIAARCRTRFKCEKCGVDAGRFRRYRPRTDRVQELAARGRTRSVTFRYSRLPGMSLQGEFPAGSVVYRQATFYCTNNVRACYRGGRHICLTVNQLCASPYSENEETEEEEEDRKKEKPSDVLPGVAVIGPAAEECIAGEAMEIGQLEEVTGEVAEGDLSKERSLRSESAATSETESSSATDSELTEADERAARELDWPPEDRPRWDEPEPRVDLRALGVVRPGCWNCGEQGGGHSHPNCPDPLVLRSLLLYRLAEVAMKPHIDCIRTLVTKAIMCNGSRDRYYNSVRDPRLCASLRGSPAGSVLGATIRTDRGGVVVQPRIILVTKAMMKTRFRLKKTYRCHANSSLDNWVDPSRGAACHLSHAGAAARRPSSRGSTETSTPKRPACDYITRGQWKKTCSTFSIMSGQARDNERVAVVALAVLFEITMFCEELSEVVVHLSTSPFDSLSDVWHQPVYTLAISWQARAGRRDGCTQRTSSRLANKQQRSPRAILPDGLRPPQQQR</sequence>
<name>A0A6H5IDN6_9HYME</name>
<feature type="compositionally biased region" description="Basic and acidic residues" evidence="2">
    <location>
        <begin position="760"/>
        <end position="783"/>
    </location>
</feature>
<keyword evidence="1" id="KW-0863">Zinc-finger</keyword>
<evidence type="ECO:0000313" key="4">
    <source>
        <dbReference type="EMBL" id="CAB0033547.1"/>
    </source>
</evidence>
<dbReference type="InterPro" id="IPR001878">
    <property type="entry name" value="Znf_CCHC"/>
</dbReference>
<accession>A0A6H5IDN6</accession>
<dbReference type="SUPFAM" id="SSF57756">
    <property type="entry name" value="Retrovirus zinc finger-like domains"/>
    <property type="match status" value="1"/>
</dbReference>
<feature type="compositionally biased region" description="Low complexity" evidence="2">
    <location>
        <begin position="937"/>
        <end position="949"/>
    </location>
</feature>
<dbReference type="SMART" id="SM00343">
    <property type="entry name" value="ZnF_C2HC"/>
    <property type="match status" value="2"/>
</dbReference>
<evidence type="ECO:0000313" key="5">
    <source>
        <dbReference type="Proteomes" id="UP000479190"/>
    </source>
</evidence>
<keyword evidence="1" id="KW-0479">Metal-binding</keyword>